<proteinExistence type="predicted"/>
<protein>
    <submittedName>
        <fullName evidence="2">Uncharacterized protein</fullName>
    </submittedName>
</protein>
<keyword evidence="3" id="KW-1185">Reference proteome</keyword>
<accession>A0AAN9Z953</accession>
<evidence type="ECO:0000256" key="1">
    <source>
        <dbReference type="SAM" id="MobiDB-lite"/>
    </source>
</evidence>
<feature type="compositionally biased region" description="Basic residues" evidence="1">
    <location>
        <begin position="27"/>
        <end position="39"/>
    </location>
</feature>
<evidence type="ECO:0000313" key="3">
    <source>
        <dbReference type="Proteomes" id="UP001378592"/>
    </source>
</evidence>
<dbReference type="EMBL" id="JAZDUA010000018">
    <property type="protein sequence ID" value="KAK7872983.1"/>
    <property type="molecule type" value="Genomic_DNA"/>
</dbReference>
<dbReference type="AlphaFoldDB" id="A0AAN9Z953"/>
<sequence length="173" mass="19622">MRLLNATSPAIDVSPGTRCTVSELAGTKKRKKRNKKKFSKSAPRPAPLAAAVTSRLGCSDAGFDQQTSPQRQDSARERERCFTGTPRHHCPPRSAPTSATALRDCFGFQLEVGRIPTFLRSQWLLKAPNKFTNLHDDRNRSWLFNWNIPKFLQLELVLDFSILHNKILRESTF</sequence>
<organism evidence="2 3">
    <name type="scientific">Gryllus longicercus</name>
    <dbReference type="NCBI Taxonomy" id="2509291"/>
    <lineage>
        <taxon>Eukaryota</taxon>
        <taxon>Metazoa</taxon>
        <taxon>Ecdysozoa</taxon>
        <taxon>Arthropoda</taxon>
        <taxon>Hexapoda</taxon>
        <taxon>Insecta</taxon>
        <taxon>Pterygota</taxon>
        <taxon>Neoptera</taxon>
        <taxon>Polyneoptera</taxon>
        <taxon>Orthoptera</taxon>
        <taxon>Ensifera</taxon>
        <taxon>Gryllidea</taxon>
        <taxon>Grylloidea</taxon>
        <taxon>Gryllidae</taxon>
        <taxon>Gryllinae</taxon>
        <taxon>Gryllus</taxon>
    </lineage>
</organism>
<name>A0AAN9Z953_9ORTH</name>
<evidence type="ECO:0000313" key="2">
    <source>
        <dbReference type="EMBL" id="KAK7872983.1"/>
    </source>
</evidence>
<gene>
    <name evidence="2" type="ORF">R5R35_004287</name>
</gene>
<comment type="caution">
    <text evidence="2">The sequence shown here is derived from an EMBL/GenBank/DDBJ whole genome shotgun (WGS) entry which is preliminary data.</text>
</comment>
<feature type="region of interest" description="Disordered" evidence="1">
    <location>
        <begin position="22"/>
        <end position="95"/>
    </location>
</feature>
<dbReference type="Proteomes" id="UP001378592">
    <property type="component" value="Unassembled WGS sequence"/>
</dbReference>
<reference evidence="2 3" key="1">
    <citation type="submission" date="2024-03" db="EMBL/GenBank/DDBJ databases">
        <title>The genome assembly and annotation of the cricket Gryllus longicercus Weissman &amp; Gray.</title>
        <authorList>
            <person name="Szrajer S."/>
            <person name="Gray D."/>
            <person name="Ylla G."/>
        </authorList>
    </citation>
    <scope>NUCLEOTIDE SEQUENCE [LARGE SCALE GENOMIC DNA]</scope>
    <source>
        <strain evidence="2">DAG 2021-001</strain>
        <tissue evidence="2">Whole body minus gut</tissue>
    </source>
</reference>